<reference evidence="3 4" key="1">
    <citation type="submission" date="2017-06" db="EMBL/GenBank/DDBJ databases">
        <authorList>
            <person name="Kim H.J."/>
            <person name="Triplett B.A."/>
        </authorList>
    </citation>
    <scope>NUCLEOTIDE SEQUENCE [LARGE SCALE GENOMIC DNA]</scope>
    <source>
        <strain evidence="3 4">B29T1</strain>
    </source>
</reference>
<dbReference type="SUPFAM" id="SSF89392">
    <property type="entry name" value="Prokaryotic lipoproteins and lipoprotein localization factors"/>
    <property type="match status" value="1"/>
</dbReference>
<protein>
    <submittedName>
        <fullName evidence="3">Outer membrane lipoprotein-sorting protein</fullName>
    </submittedName>
</protein>
<dbReference type="InterPro" id="IPR029046">
    <property type="entry name" value="LolA/LolB/LppX"/>
</dbReference>
<proteinExistence type="predicted"/>
<dbReference type="RefSeq" id="WP_165769550.1">
    <property type="nucleotide sequence ID" value="NZ_FYEH01000006.1"/>
</dbReference>
<dbReference type="Pfam" id="PF03548">
    <property type="entry name" value="LolA"/>
    <property type="match status" value="1"/>
</dbReference>
<dbReference type="EMBL" id="FYEH01000006">
    <property type="protein sequence ID" value="SNB68540.1"/>
    <property type="molecule type" value="Genomic_DNA"/>
</dbReference>
<dbReference type="PANTHER" id="PTHR35869">
    <property type="entry name" value="OUTER-MEMBRANE LIPOPROTEIN CARRIER PROTEIN"/>
    <property type="match status" value="1"/>
</dbReference>
<feature type="signal peptide" evidence="2">
    <location>
        <begin position="1"/>
        <end position="28"/>
    </location>
</feature>
<dbReference type="CDD" id="cd16325">
    <property type="entry name" value="LolA"/>
    <property type="match status" value="1"/>
</dbReference>
<dbReference type="Proteomes" id="UP000197065">
    <property type="component" value="Unassembled WGS sequence"/>
</dbReference>
<evidence type="ECO:0000313" key="3">
    <source>
        <dbReference type="EMBL" id="SNB68540.1"/>
    </source>
</evidence>
<evidence type="ECO:0000256" key="1">
    <source>
        <dbReference type="ARBA" id="ARBA00022729"/>
    </source>
</evidence>
<keyword evidence="4" id="KW-1185">Reference proteome</keyword>
<gene>
    <name evidence="3" type="ORF">SAMN07250955_106206</name>
</gene>
<sequence length="212" mass="23205">MSAFDRRFFLGSSAAGLLTGLLAQSARAALPPSDQSAVNAVESYLDGIKTLQARFQQINPNGGMAAGTVYISRPGKMRLDYDPPSKITLVATDWRLIFQDAAVKQVNQIPLSQTPLAFLLASQVDLNNSVEVEAVQHVGNEVGVKVIQKDKPDQGNVIVYFAQSPMELRRWTVTDPQGLVTQVVLADIKTGVTLDPDLFHWRDPKLFGWPSD</sequence>
<dbReference type="PROSITE" id="PS51318">
    <property type="entry name" value="TAT"/>
    <property type="match status" value="1"/>
</dbReference>
<evidence type="ECO:0000313" key="4">
    <source>
        <dbReference type="Proteomes" id="UP000197065"/>
    </source>
</evidence>
<dbReference type="InterPro" id="IPR006311">
    <property type="entry name" value="TAT_signal"/>
</dbReference>
<dbReference type="AlphaFoldDB" id="A0A212R927"/>
<keyword evidence="1 2" id="KW-0732">Signal</keyword>
<organism evidence="3 4">
    <name type="scientific">Arboricoccus pini</name>
    <dbReference type="NCBI Taxonomy" id="1963835"/>
    <lineage>
        <taxon>Bacteria</taxon>
        <taxon>Pseudomonadati</taxon>
        <taxon>Pseudomonadota</taxon>
        <taxon>Alphaproteobacteria</taxon>
        <taxon>Geminicoccales</taxon>
        <taxon>Geminicoccaceae</taxon>
        <taxon>Arboricoccus</taxon>
    </lineage>
</organism>
<name>A0A212R927_9PROT</name>
<dbReference type="PANTHER" id="PTHR35869:SF1">
    <property type="entry name" value="OUTER-MEMBRANE LIPOPROTEIN CARRIER PROTEIN"/>
    <property type="match status" value="1"/>
</dbReference>
<feature type="chain" id="PRO_5012871861" evidence="2">
    <location>
        <begin position="29"/>
        <end position="212"/>
    </location>
</feature>
<dbReference type="InterPro" id="IPR004564">
    <property type="entry name" value="OM_lipoprot_carrier_LolA-like"/>
</dbReference>
<accession>A0A212R927</accession>
<dbReference type="Gene3D" id="2.50.20.10">
    <property type="entry name" value="Lipoprotein localisation LolA/LolB/LppX"/>
    <property type="match status" value="1"/>
</dbReference>
<keyword evidence="3" id="KW-0449">Lipoprotein</keyword>
<evidence type="ECO:0000256" key="2">
    <source>
        <dbReference type="SAM" id="SignalP"/>
    </source>
</evidence>